<dbReference type="Pfam" id="PF17217">
    <property type="entry name" value="UPA"/>
    <property type="match status" value="1"/>
</dbReference>
<dbReference type="Gene3D" id="2.20.100.10">
    <property type="entry name" value="Thrombospondin type-1 (TSP1) repeat"/>
    <property type="match status" value="1"/>
</dbReference>
<evidence type="ECO:0000256" key="1">
    <source>
        <dbReference type="ARBA" id="ARBA00004167"/>
    </source>
</evidence>
<dbReference type="PROSITE" id="PS50092">
    <property type="entry name" value="TSP1"/>
    <property type="match status" value="1"/>
</dbReference>
<dbReference type="PROSITE" id="PS51145">
    <property type="entry name" value="ZU5"/>
    <property type="match status" value="1"/>
</dbReference>
<evidence type="ECO:0000256" key="7">
    <source>
        <dbReference type="RuleBase" id="RU367033"/>
    </source>
</evidence>
<dbReference type="RefSeq" id="XP_029652297.2">
    <property type="nucleotide sequence ID" value="XM_029796437.2"/>
</dbReference>
<dbReference type="Pfam" id="PF00791">
    <property type="entry name" value="ZU5"/>
    <property type="match status" value="1"/>
</dbReference>
<dbReference type="PANTHER" id="PTHR12582">
    <property type="entry name" value="NETRIN RECEPTOR UNC5"/>
    <property type="match status" value="1"/>
</dbReference>
<keyword evidence="7" id="KW-0393">Immunoglobulin domain</keyword>
<keyword evidence="4 7" id="KW-1133">Transmembrane helix</keyword>
<sequence length="705" mass="78148">MAMTQRLLYLYSTVQGAWSTWSSWSTCSPDCVHHRRRSCDNPEPTYGGQYCDGSDLDSNNCTSGMCRDGGAVVLVNPTDPGEAEDSNNMAMYIGVCVAFAVCITVVVILVLIIRRRNIQNQGVFDMDPTGDGNLPPLENDEKKASKNCHDMVSVQPDLTQTVVSIRPANVDSPNNNIEPTVDKTASMSNKSQQLAQTLSKGGSKHGPGDHLLTENPLGGSMEKLAIKSHPKNTMSMSSSMSMNQRPISNGDVQSASRLSLMSTQLPCNIEADAVIWGTFTHTGGRLCLNESGVSLTVPEGAICKGDSEEVFLAVCRDDKDRPKLTDKQTILSPVILCGPTSVLLKKPVVISFQHCANMRQGAWILSVYNCDTPIDEASYWTKLVTLGQETINTPIYTQLDPNHCHIMTEQLHRYTLIGESVPGGRAIKILRLVAFAPAMPPSMDYSIRVYVVEDTQDALEGVIQVERKLGGRLLDKPKQIPFQDGGNNLCLTIEELSSGWRSKLAANYQEIPFRHIWSGNQNNLHCSFSLELLDRSQHKISCKIQVYQKAILSNRQLLHVFTNLKDITTSSNSNETSTLKSPRQTASTTAITDLHKPRHVTTAIYATDPQQRAFRFPAHIRNQLCLLLNSPNARGNDWRMLAQALTVDRYINYFATKQSPTEHILDLWEARHREDTAVTDLMNILRTMRRMDAAAVLENDSGAWL</sequence>
<evidence type="ECO:0000313" key="12">
    <source>
        <dbReference type="RefSeq" id="XP_029652297.2"/>
    </source>
</evidence>
<evidence type="ECO:0000256" key="2">
    <source>
        <dbReference type="ARBA" id="ARBA00009844"/>
    </source>
</evidence>
<protein>
    <recommendedName>
        <fullName evidence="7">Netrin receptor UNC5</fullName>
    </recommendedName>
</protein>
<dbReference type="SUPFAM" id="SSF82895">
    <property type="entry name" value="TSP-1 type 1 repeat"/>
    <property type="match status" value="1"/>
</dbReference>
<dbReference type="Gene3D" id="1.10.533.10">
    <property type="entry name" value="Death Domain, Fas"/>
    <property type="match status" value="1"/>
</dbReference>
<dbReference type="InterPro" id="IPR033772">
    <property type="entry name" value="UPA"/>
</dbReference>
<reference evidence="12" key="1">
    <citation type="submission" date="2025-08" db="UniProtKB">
        <authorList>
            <consortium name="RefSeq"/>
        </authorList>
    </citation>
    <scope>IDENTIFICATION</scope>
</reference>
<feature type="compositionally biased region" description="Polar residues" evidence="8">
    <location>
        <begin position="171"/>
        <end position="200"/>
    </location>
</feature>
<evidence type="ECO:0000256" key="5">
    <source>
        <dbReference type="ARBA" id="ARBA00023136"/>
    </source>
</evidence>
<dbReference type="Gene3D" id="2.60.220.30">
    <property type="match status" value="1"/>
</dbReference>
<proteinExistence type="inferred from homology"/>
<dbReference type="SMART" id="SM00005">
    <property type="entry name" value="DEATH"/>
    <property type="match status" value="1"/>
</dbReference>
<dbReference type="SMART" id="SM00218">
    <property type="entry name" value="ZU5"/>
    <property type="match status" value="1"/>
</dbReference>
<dbReference type="GO" id="GO:0008045">
    <property type="term" value="P:motor neuron axon guidance"/>
    <property type="evidence" value="ECO:0007669"/>
    <property type="project" value="TreeGrafter"/>
</dbReference>
<dbReference type="Pfam" id="PF00531">
    <property type="entry name" value="Death"/>
    <property type="match status" value="1"/>
</dbReference>
<keyword evidence="11" id="KW-1185">Reference proteome</keyword>
<dbReference type="FunFam" id="1.10.533.10:FF:000092">
    <property type="entry name" value="Netrin receptor unc-5"/>
    <property type="match status" value="1"/>
</dbReference>
<evidence type="ECO:0000256" key="6">
    <source>
        <dbReference type="ARBA" id="ARBA00023157"/>
    </source>
</evidence>
<organism evidence="11 12">
    <name type="scientific">Octopus sinensis</name>
    <name type="common">East Asian common octopus</name>
    <dbReference type="NCBI Taxonomy" id="2607531"/>
    <lineage>
        <taxon>Eukaryota</taxon>
        <taxon>Metazoa</taxon>
        <taxon>Spiralia</taxon>
        <taxon>Lophotrochozoa</taxon>
        <taxon>Mollusca</taxon>
        <taxon>Cephalopoda</taxon>
        <taxon>Coleoidea</taxon>
        <taxon>Octopodiformes</taxon>
        <taxon>Octopoda</taxon>
        <taxon>Incirrata</taxon>
        <taxon>Octopodidae</taxon>
        <taxon>Octopus</taxon>
    </lineage>
</organism>
<dbReference type="InterPro" id="IPR011029">
    <property type="entry name" value="DEATH-like_dom_sf"/>
</dbReference>
<keyword evidence="7 12" id="KW-0675">Receptor</keyword>
<dbReference type="FunFam" id="2.20.100.10:FF:000002">
    <property type="entry name" value="Unc-5 netrin receptor C"/>
    <property type="match status" value="1"/>
</dbReference>
<dbReference type="GO" id="GO:0005886">
    <property type="term" value="C:plasma membrane"/>
    <property type="evidence" value="ECO:0007669"/>
    <property type="project" value="UniProtKB-SubCell"/>
</dbReference>
<dbReference type="SMART" id="SM00209">
    <property type="entry name" value="TSP1"/>
    <property type="match status" value="1"/>
</dbReference>
<keyword evidence="3 7" id="KW-0812">Transmembrane</keyword>
<feature type="transmembrane region" description="Helical" evidence="7">
    <location>
        <begin position="89"/>
        <end position="113"/>
    </location>
</feature>
<dbReference type="AlphaFoldDB" id="A0A6P7TSH7"/>
<dbReference type="Proteomes" id="UP000515154">
    <property type="component" value="Linkage group LG27"/>
</dbReference>
<feature type="domain" description="Death" evidence="9">
    <location>
        <begin position="635"/>
        <end position="701"/>
    </location>
</feature>
<evidence type="ECO:0000259" key="10">
    <source>
        <dbReference type="PROSITE" id="PS51145"/>
    </source>
</evidence>
<feature type="region of interest" description="Disordered" evidence="8">
    <location>
        <begin position="168"/>
        <end position="216"/>
    </location>
</feature>
<feature type="domain" description="ZU5" evidence="10">
    <location>
        <begin position="273"/>
        <end position="420"/>
    </location>
</feature>
<gene>
    <name evidence="12" type="primary">LOC115225482</name>
</gene>
<evidence type="ECO:0000256" key="4">
    <source>
        <dbReference type="ARBA" id="ARBA00022989"/>
    </source>
</evidence>
<accession>A0A6P7TSH7</accession>
<evidence type="ECO:0000259" key="9">
    <source>
        <dbReference type="PROSITE" id="PS50017"/>
    </source>
</evidence>
<evidence type="ECO:0000256" key="3">
    <source>
        <dbReference type="ARBA" id="ARBA00022692"/>
    </source>
</evidence>
<keyword evidence="6" id="KW-1015">Disulfide bond</keyword>
<dbReference type="InterPro" id="IPR037936">
    <property type="entry name" value="UNC5A-D"/>
</dbReference>
<dbReference type="PROSITE" id="PS50017">
    <property type="entry name" value="DEATH_DOMAIN"/>
    <property type="match status" value="1"/>
</dbReference>
<comment type="subcellular location">
    <subcellularLocation>
        <location evidence="7">Cell membrane</location>
        <topology evidence="7">Single-pass type I membrane protein</topology>
    </subcellularLocation>
    <subcellularLocation>
        <location evidence="1">Membrane</location>
        <topology evidence="1">Single-pass membrane protein</topology>
    </subcellularLocation>
</comment>
<comment type="similarity">
    <text evidence="2 7">Belongs to the unc-5 family.</text>
</comment>
<dbReference type="InterPro" id="IPR000906">
    <property type="entry name" value="ZU5_dom"/>
</dbReference>
<evidence type="ECO:0000313" key="11">
    <source>
        <dbReference type="Proteomes" id="UP000515154"/>
    </source>
</evidence>
<comment type="function">
    <text evidence="7">Receptor for netrin required for axon guidance. Mediates axon repulsion of neuronal growth cones in the developing nervous system upon ligand binding.</text>
</comment>
<dbReference type="InterPro" id="IPR000884">
    <property type="entry name" value="TSP1_rpt"/>
</dbReference>
<dbReference type="InterPro" id="IPR036383">
    <property type="entry name" value="TSP1_rpt_sf"/>
</dbReference>
<name>A0A6P7TSH7_9MOLL</name>
<evidence type="ECO:0000256" key="8">
    <source>
        <dbReference type="SAM" id="MobiDB-lite"/>
    </source>
</evidence>
<dbReference type="KEGG" id="osn:115225482"/>
<dbReference type="CDD" id="cd08781">
    <property type="entry name" value="Death_UNC5-like"/>
    <property type="match status" value="1"/>
</dbReference>
<dbReference type="PANTHER" id="PTHR12582:SF47">
    <property type="entry name" value="NETRIN RECEPTOR UNC-5"/>
    <property type="match status" value="1"/>
</dbReference>
<dbReference type="FunFam" id="2.60.220.30:FF:000003">
    <property type="entry name" value="Unc-5 netrin receptor C"/>
    <property type="match status" value="1"/>
</dbReference>
<dbReference type="GO" id="GO:0005042">
    <property type="term" value="F:netrin receptor activity"/>
    <property type="evidence" value="ECO:0007669"/>
    <property type="project" value="UniProtKB-UniRule"/>
</dbReference>
<dbReference type="SUPFAM" id="SSF47986">
    <property type="entry name" value="DEATH domain"/>
    <property type="match status" value="1"/>
</dbReference>
<keyword evidence="5 7" id="KW-0472">Membrane</keyword>
<dbReference type="InterPro" id="IPR000488">
    <property type="entry name" value="Death_dom"/>
</dbReference>
<keyword evidence="7" id="KW-0217">Developmental protein</keyword>